<evidence type="ECO:0000259" key="4">
    <source>
        <dbReference type="PROSITE" id="PS50041"/>
    </source>
</evidence>
<proteinExistence type="predicted"/>
<dbReference type="CDD" id="cd00037">
    <property type="entry name" value="CLECT"/>
    <property type="match status" value="1"/>
</dbReference>
<comment type="caution">
    <text evidence="5">The sequence shown here is derived from an EMBL/GenBank/DDBJ whole genome shotgun (WGS) entry which is preliminary data.</text>
</comment>
<keyword evidence="3" id="KW-0732">Signal</keyword>
<dbReference type="OrthoDB" id="6155413at2759"/>
<feature type="compositionally biased region" description="Basic and acidic residues" evidence="2">
    <location>
        <begin position="385"/>
        <end position="396"/>
    </location>
</feature>
<accession>A0A267FJE3</accession>
<keyword evidence="6" id="KW-1185">Reference proteome</keyword>
<evidence type="ECO:0000313" key="6">
    <source>
        <dbReference type="Proteomes" id="UP000215902"/>
    </source>
</evidence>
<dbReference type="EMBL" id="NIVC01001021">
    <property type="protein sequence ID" value="PAA73267.1"/>
    <property type="molecule type" value="Genomic_DNA"/>
</dbReference>
<dbReference type="PROSITE" id="PS50041">
    <property type="entry name" value="C_TYPE_LECTIN_2"/>
    <property type="match status" value="2"/>
</dbReference>
<evidence type="ECO:0000256" key="3">
    <source>
        <dbReference type="SAM" id="SignalP"/>
    </source>
</evidence>
<sequence length="396" mass="44032">MANPSRLITILLALISHHQLTRLAFGLCPAPSDPPMASDDFYLGNSPSTGEDEIDSQWLEHSGFCYRYVGRRKAWYPAELVCRHWGGHLVSIRSTEENRLIGRLTRCRRVWIGRFATDLHRIGEPSSYEWTEDEAAAASSSGNGSSGAADAGFYQSCHNVSTQSMPDRHAGALLAEGLAWTNEHYHERLPFVCKTASTVHDAGRCSSPMSQFNGHCYWLSDFVTSFVDASLHCERELGGHLASVHSPAEARLIASLELDKDTCQLSTVWIGLIRQSPCRRSHDYPVRENEPCYQWTDFSGELSGYPYWANGHPLQTDDGLPTGNTAGSQDQPAWTMNCVTLSGDGLRNERCHSRRRFVCKVQQEKVHHRTDATAATSEEPGMGESRADGSSKEKKK</sequence>
<dbReference type="SUPFAM" id="SSF56436">
    <property type="entry name" value="C-type lectin-like"/>
    <property type="match status" value="2"/>
</dbReference>
<dbReference type="InterPro" id="IPR016187">
    <property type="entry name" value="CTDL_fold"/>
</dbReference>
<gene>
    <name evidence="5" type="ORF">BOX15_Mlig012719g1</name>
</gene>
<dbReference type="Pfam" id="PF00059">
    <property type="entry name" value="Lectin_C"/>
    <property type="match status" value="2"/>
</dbReference>
<feature type="domain" description="C-type lectin" evidence="4">
    <location>
        <begin position="61"/>
        <end position="194"/>
    </location>
</feature>
<feature type="chain" id="PRO_5013397542" description="C-type lectin domain-containing protein" evidence="3">
    <location>
        <begin position="27"/>
        <end position="396"/>
    </location>
</feature>
<organism evidence="5 6">
    <name type="scientific">Macrostomum lignano</name>
    <dbReference type="NCBI Taxonomy" id="282301"/>
    <lineage>
        <taxon>Eukaryota</taxon>
        <taxon>Metazoa</taxon>
        <taxon>Spiralia</taxon>
        <taxon>Lophotrochozoa</taxon>
        <taxon>Platyhelminthes</taxon>
        <taxon>Rhabditophora</taxon>
        <taxon>Macrostomorpha</taxon>
        <taxon>Macrostomida</taxon>
        <taxon>Macrostomidae</taxon>
        <taxon>Macrostomum</taxon>
    </lineage>
</organism>
<dbReference type="PROSITE" id="PS00615">
    <property type="entry name" value="C_TYPE_LECTIN_1"/>
    <property type="match status" value="1"/>
</dbReference>
<dbReference type="InterPro" id="IPR016186">
    <property type="entry name" value="C-type_lectin-like/link_sf"/>
</dbReference>
<dbReference type="SMART" id="SM00034">
    <property type="entry name" value="CLECT"/>
    <property type="match status" value="2"/>
</dbReference>
<feature type="region of interest" description="Disordered" evidence="2">
    <location>
        <begin position="367"/>
        <end position="396"/>
    </location>
</feature>
<evidence type="ECO:0000313" key="5">
    <source>
        <dbReference type="EMBL" id="PAA73267.1"/>
    </source>
</evidence>
<feature type="domain" description="C-type lectin" evidence="4">
    <location>
        <begin position="212"/>
        <end position="360"/>
    </location>
</feature>
<dbReference type="InterPro" id="IPR050111">
    <property type="entry name" value="C-type_lectin/snaclec_domain"/>
</dbReference>
<evidence type="ECO:0000256" key="2">
    <source>
        <dbReference type="SAM" id="MobiDB-lite"/>
    </source>
</evidence>
<dbReference type="STRING" id="282301.A0A267FJE3"/>
<dbReference type="Proteomes" id="UP000215902">
    <property type="component" value="Unassembled WGS sequence"/>
</dbReference>
<evidence type="ECO:0000256" key="1">
    <source>
        <dbReference type="ARBA" id="ARBA00023157"/>
    </source>
</evidence>
<feature type="signal peptide" evidence="3">
    <location>
        <begin position="1"/>
        <end position="26"/>
    </location>
</feature>
<dbReference type="InterPro" id="IPR018378">
    <property type="entry name" value="C-type_lectin_CS"/>
</dbReference>
<protein>
    <recommendedName>
        <fullName evidence="4">C-type lectin domain-containing protein</fullName>
    </recommendedName>
</protein>
<dbReference type="Gene3D" id="3.10.100.10">
    <property type="entry name" value="Mannose-Binding Protein A, subunit A"/>
    <property type="match status" value="2"/>
</dbReference>
<dbReference type="PANTHER" id="PTHR22803">
    <property type="entry name" value="MANNOSE, PHOSPHOLIPASE, LECTIN RECEPTOR RELATED"/>
    <property type="match status" value="1"/>
</dbReference>
<dbReference type="AlphaFoldDB" id="A0A267FJE3"/>
<dbReference type="InterPro" id="IPR001304">
    <property type="entry name" value="C-type_lectin-like"/>
</dbReference>
<name>A0A267FJE3_9PLAT</name>
<reference evidence="5 6" key="1">
    <citation type="submission" date="2017-06" db="EMBL/GenBank/DDBJ databases">
        <title>A platform for efficient transgenesis in Macrostomum lignano, a flatworm model organism for stem cell research.</title>
        <authorList>
            <person name="Berezikov E."/>
        </authorList>
    </citation>
    <scope>NUCLEOTIDE SEQUENCE [LARGE SCALE GENOMIC DNA]</scope>
    <source>
        <strain evidence="5">DV1</strain>
        <tissue evidence="5">Whole organism</tissue>
    </source>
</reference>
<keyword evidence="1" id="KW-1015">Disulfide bond</keyword>